<evidence type="ECO:0000313" key="4">
    <source>
        <dbReference type="Proteomes" id="UP000803844"/>
    </source>
</evidence>
<evidence type="ECO:0000256" key="1">
    <source>
        <dbReference type="SAM" id="MobiDB-lite"/>
    </source>
</evidence>
<feature type="transmembrane region" description="Helical" evidence="2">
    <location>
        <begin position="79"/>
        <end position="99"/>
    </location>
</feature>
<gene>
    <name evidence="3" type="ORF">M406DRAFT_102568</name>
</gene>
<dbReference type="EMBL" id="MU032348">
    <property type="protein sequence ID" value="KAF3764461.1"/>
    <property type="molecule type" value="Genomic_DNA"/>
</dbReference>
<feature type="region of interest" description="Disordered" evidence="1">
    <location>
        <begin position="153"/>
        <end position="172"/>
    </location>
</feature>
<dbReference type="RefSeq" id="XP_040775422.1">
    <property type="nucleotide sequence ID" value="XM_040915017.1"/>
</dbReference>
<feature type="region of interest" description="Disordered" evidence="1">
    <location>
        <begin position="122"/>
        <end position="148"/>
    </location>
</feature>
<keyword evidence="2" id="KW-0812">Transmembrane</keyword>
<dbReference type="AlphaFoldDB" id="A0A9P4Y0R4"/>
<feature type="compositionally biased region" description="Basic and acidic residues" evidence="1">
    <location>
        <begin position="1"/>
        <end position="12"/>
    </location>
</feature>
<dbReference type="GeneID" id="63832146"/>
<feature type="compositionally biased region" description="Basic and acidic residues" evidence="1">
    <location>
        <begin position="161"/>
        <end position="172"/>
    </location>
</feature>
<protein>
    <submittedName>
        <fullName evidence="3">Uncharacterized protein</fullName>
    </submittedName>
</protein>
<reference evidence="3" key="1">
    <citation type="journal article" date="2020" name="Phytopathology">
        <title>Genome sequence of the chestnut blight fungus Cryphonectria parasitica EP155: A fundamental resource for an archetypical invasive plant pathogen.</title>
        <authorList>
            <person name="Crouch J.A."/>
            <person name="Dawe A."/>
            <person name="Aerts A."/>
            <person name="Barry K."/>
            <person name="Churchill A.C.L."/>
            <person name="Grimwood J."/>
            <person name="Hillman B."/>
            <person name="Milgroom M.G."/>
            <person name="Pangilinan J."/>
            <person name="Smith M."/>
            <person name="Salamov A."/>
            <person name="Schmutz J."/>
            <person name="Yadav J."/>
            <person name="Grigoriev I.V."/>
            <person name="Nuss D."/>
        </authorList>
    </citation>
    <scope>NUCLEOTIDE SEQUENCE</scope>
    <source>
        <strain evidence="3">EP155</strain>
    </source>
</reference>
<accession>A0A9P4Y0R4</accession>
<keyword evidence="2" id="KW-0472">Membrane</keyword>
<keyword evidence="4" id="KW-1185">Reference proteome</keyword>
<keyword evidence="2" id="KW-1133">Transmembrane helix</keyword>
<comment type="caution">
    <text evidence="3">The sequence shown here is derived from an EMBL/GenBank/DDBJ whole genome shotgun (WGS) entry which is preliminary data.</text>
</comment>
<evidence type="ECO:0000256" key="2">
    <source>
        <dbReference type="SAM" id="Phobius"/>
    </source>
</evidence>
<sequence>MKPFEDPQRMNDRFGSQHQHHQQQQRQRQQQQHEQHYHDLKEDPNKYQTNVVGVTRRETNNTVHSRPGHMGKESQSGHLVHYGAFLLMAGIGFGAGVCYSGKHKKRDGRGHREPRMHREYKHDGRYDGRQRVDEYGRPDDQWTYRDQSVGVSVDRSGYWPDQKHEDGRNHWR</sequence>
<feature type="compositionally biased region" description="Basic and acidic residues" evidence="1">
    <location>
        <begin position="31"/>
        <end position="45"/>
    </location>
</feature>
<feature type="region of interest" description="Disordered" evidence="1">
    <location>
        <begin position="1"/>
        <end position="48"/>
    </location>
</feature>
<feature type="compositionally biased region" description="Basic and acidic residues" evidence="1">
    <location>
        <begin position="122"/>
        <end position="143"/>
    </location>
</feature>
<evidence type="ECO:0000313" key="3">
    <source>
        <dbReference type="EMBL" id="KAF3764461.1"/>
    </source>
</evidence>
<dbReference type="Proteomes" id="UP000803844">
    <property type="component" value="Unassembled WGS sequence"/>
</dbReference>
<name>A0A9P4Y0R4_CRYP1</name>
<organism evidence="3 4">
    <name type="scientific">Cryphonectria parasitica (strain ATCC 38755 / EP155)</name>
    <dbReference type="NCBI Taxonomy" id="660469"/>
    <lineage>
        <taxon>Eukaryota</taxon>
        <taxon>Fungi</taxon>
        <taxon>Dikarya</taxon>
        <taxon>Ascomycota</taxon>
        <taxon>Pezizomycotina</taxon>
        <taxon>Sordariomycetes</taxon>
        <taxon>Sordariomycetidae</taxon>
        <taxon>Diaporthales</taxon>
        <taxon>Cryphonectriaceae</taxon>
        <taxon>Cryphonectria-Endothia species complex</taxon>
        <taxon>Cryphonectria</taxon>
    </lineage>
</organism>
<proteinExistence type="predicted"/>